<comment type="caution">
    <text evidence="3">The sequence shown here is derived from an EMBL/GenBank/DDBJ whole genome shotgun (WGS) entry which is preliminary data.</text>
</comment>
<dbReference type="EMBL" id="JANQDX010000006">
    <property type="protein sequence ID" value="KAL0923646.1"/>
    <property type="molecule type" value="Genomic_DNA"/>
</dbReference>
<keyword evidence="4" id="KW-1185">Reference proteome</keyword>
<evidence type="ECO:0000313" key="4">
    <source>
        <dbReference type="Proteomes" id="UP001552299"/>
    </source>
</evidence>
<dbReference type="Pfam" id="PF25761">
    <property type="entry name" value="TPR_PATROL1"/>
    <property type="match status" value="1"/>
</dbReference>
<dbReference type="PROSITE" id="PS51258">
    <property type="entry name" value="MHD1"/>
    <property type="match status" value="1"/>
</dbReference>
<reference evidence="3 4" key="1">
    <citation type="journal article" date="2024" name="Plant Biotechnol. J.">
        <title>Dendrobium thyrsiflorum genome and its molecular insights into genes involved in important horticultural traits.</title>
        <authorList>
            <person name="Chen B."/>
            <person name="Wang J.Y."/>
            <person name="Zheng P.J."/>
            <person name="Li K.L."/>
            <person name="Liang Y.M."/>
            <person name="Chen X.F."/>
            <person name="Zhang C."/>
            <person name="Zhao X."/>
            <person name="He X."/>
            <person name="Zhang G.Q."/>
            <person name="Liu Z.J."/>
            <person name="Xu Q."/>
        </authorList>
    </citation>
    <scope>NUCLEOTIDE SEQUENCE [LARGE SCALE GENOMIC DNA]</scope>
    <source>
        <strain evidence="3">GZMU011</strain>
    </source>
</reference>
<proteinExistence type="predicted"/>
<accession>A0ABD0VM13</accession>
<dbReference type="InterPro" id="IPR057984">
    <property type="entry name" value="PATROL1_C"/>
</dbReference>
<sequence length="1144" mass="129854">MEPSFMLERFRNDRRKLLEFIFSAGLIKGTLGGPPDLSGVDLDTVSADYVLDCVKSGGVFVPKDATARYNSGLDLPIMISAPSGNSFFLLSRPDLLGSPPQRVAPLVGAKTTTDPFSCSTSSVGIGVTVPMPESKTSNLAPTTIPSQPTKDVKFSLGLPSFRTGLSDDDMRETAYEVLLASVVHSGGHKPCFEEKKKERKSKFLKGLRSRRDGSQFQLDDTRSDLMDTIRGQLEISEAMDAWTKKGLLNFCLRSMPNRADVPQISLELLGSLSRSDFPTERFYTQWQRRQVDMLEELLVDPTNSVASEQQMLSYLLSNIRNLEEWANLSHEVRTDTLDWIGKFISRMSSMPEKFGVSDVAYYWTGSYYFTVKLYEKLLCSVFDILEDGQIVEEAEEILGVLRMTWSMLGITQMMHDTLYGWALFQQFVRTGDVLLLKYTIVEVQRILSNIHGDSEVADVNIVCSVEVFGYRRDLNLVDAVLFNIYLWCSTQLEDYHLNFSAGDSQIFEGILTLAIISGTRFSKEIIETKVPNPSHTYPDAETENGVTSKLVRVFVERSIQGTCQRVQDALDAKSKREQKHPLALFAKELILFAEKEYTLFTPILCLQYSNAGVVFSVILHQYYWGQLKPFLEGISGFSESAIPVLSASYSLERCLANIINSTSGESKPLTITNYLDPYQIRPVSAPLILHLVNVRHEKILGWTERAILIENWEPLSSQQKQASSVIEVFRIIQEAIDQFFDLILPMETIHLRSLLIGVVRSLEAYLQHIISHQVDKSFLYPSPPTLTRYKAAVNPFMKKKPVECVSLDEKVVSQIENLTVPKLCVKLNTLKYIRDQLEELEASIKQSWVAIQTADHHIYGRSEEKLTSSRESVDELFTVFDDIRTSAIGASNVILDFIGARAIFWDMRETFIYLLYRGGVKRFRLDTFLPELDGILDRICDLIIDELRDHVVLSICKASMAGYIWVMLDGGPSRAFSHTDVEILREDLNMLKDLFEANGQGIHYDVIKEEAKQAEEILELYSMKAETIIDKLINSSKQTYHQHDHKKPGNRGAKDADTFLRVLCHMKDENASEFLRVRYQLPKSSDYEETYGREKEQTLKTPFLSDMLKGNTVSNGWAETGQRSFRIMKKKLQEATSEIRQTPW</sequence>
<dbReference type="InterPro" id="IPR014772">
    <property type="entry name" value="Munc13_dom-2"/>
</dbReference>
<dbReference type="InterPro" id="IPR008528">
    <property type="entry name" value="unc-13_homologue"/>
</dbReference>
<dbReference type="Proteomes" id="UP001552299">
    <property type="component" value="Unassembled WGS sequence"/>
</dbReference>
<evidence type="ECO:0000259" key="2">
    <source>
        <dbReference type="PROSITE" id="PS51259"/>
    </source>
</evidence>
<dbReference type="PANTHER" id="PTHR31280:SF3">
    <property type="entry name" value="DNA TOPOISOMERASE 4 SUBUNIT B (DUF810)"/>
    <property type="match status" value="1"/>
</dbReference>
<protein>
    <recommendedName>
        <fullName evidence="5">MHD2 domain-containing protein</fullName>
    </recommendedName>
</protein>
<feature type="domain" description="MHD1" evidence="1">
    <location>
        <begin position="642"/>
        <end position="785"/>
    </location>
</feature>
<dbReference type="PROSITE" id="PS51259">
    <property type="entry name" value="MHD2"/>
    <property type="match status" value="1"/>
</dbReference>
<dbReference type="AlphaFoldDB" id="A0ABD0VM13"/>
<feature type="domain" description="MHD2" evidence="2">
    <location>
        <begin position="922"/>
        <end position="1032"/>
    </location>
</feature>
<dbReference type="Gene3D" id="1.10.357.50">
    <property type="match status" value="1"/>
</dbReference>
<name>A0ABD0VM13_DENTH</name>
<evidence type="ECO:0000313" key="3">
    <source>
        <dbReference type="EMBL" id="KAL0923646.1"/>
    </source>
</evidence>
<organism evidence="3 4">
    <name type="scientific">Dendrobium thyrsiflorum</name>
    <name type="common">Pinecone-like raceme dendrobium</name>
    <name type="synonym">Orchid</name>
    <dbReference type="NCBI Taxonomy" id="117978"/>
    <lineage>
        <taxon>Eukaryota</taxon>
        <taxon>Viridiplantae</taxon>
        <taxon>Streptophyta</taxon>
        <taxon>Embryophyta</taxon>
        <taxon>Tracheophyta</taxon>
        <taxon>Spermatophyta</taxon>
        <taxon>Magnoliopsida</taxon>
        <taxon>Liliopsida</taxon>
        <taxon>Asparagales</taxon>
        <taxon>Orchidaceae</taxon>
        <taxon>Epidendroideae</taxon>
        <taxon>Malaxideae</taxon>
        <taxon>Dendrobiinae</taxon>
        <taxon>Dendrobium</taxon>
    </lineage>
</organism>
<evidence type="ECO:0008006" key="5">
    <source>
        <dbReference type="Google" id="ProtNLM"/>
    </source>
</evidence>
<evidence type="ECO:0000259" key="1">
    <source>
        <dbReference type="PROSITE" id="PS51258"/>
    </source>
</evidence>
<dbReference type="InterPro" id="IPR014770">
    <property type="entry name" value="Munc13_1"/>
</dbReference>
<dbReference type="PANTHER" id="PTHR31280">
    <property type="entry name" value="PROTEIN UNC-13 HOMOLOG"/>
    <property type="match status" value="1"/>
</dbReference>
<gene>
    <name evidence="3" type="ORF">M5K25_007711</name>
</gene>